<protein>
    <submittedName>
        <fullName evidence="3">HPP family protein</fullName>
    </submittedName>
</protein>
<reference evidence="4" key="1">
    <citation type="submission" date="2016-10" db="EMBL/GenBank/DDBJ databases">
        <authorList>
            <person name="Varghese N."/>
            <person name="Submissions S."/>
        </authorList>
    </citation>
    <scope>NUCLEOTIDE SEQUENCE [LARGE SCALE GENOMIC DNA]</scope>
    <source>
        <strain evidence="4">RD 26</strain>
    </source>
</reference>
<dbReference type="Pfam" id="PF04982">
    <property type="entry name" value="TM_HPP"/>
    <property type="match status" value="1"/>
</dbReference>
<keyword evidence="1" id="KW-1133">Transmembrane helix</keyword>
<organism evidence="3 4">
    <name type="scientific">Halorubrum sodomense</name>
    <dbReference type="NCBI Taxonomy" id="35743"/>
    <lineage>
        <taxon>Archaea</taxon>
        <taxon>Methanobacteriati</taxon>
        <taxon>Methanobacteriota</taxon>
        <taxon>Stenosarchaea group</taxon>
        <taxon>Halobacteria</taxon>
        <taxon>Halobacteriales</taxon>
        <taxon>Haloferacaceae</taxon>
        <taxon>Halorubrum</taxon>
    </lineage>
</organism>
<keyword evidence="4" id="KW-1185">Reference proteome</keyword>
<keyword evidence="1" id="KW-0812">Transmembrane</keyword>
<feature type="domain" description="HPP transmembrane region" evidence="2">
    <location>
        <begin position="9"/>
        <end position="161"/>
    </location>
</feature>
<dbReference type="AlphaFoldDB" id="A0A1I6FL37"/>
<feature type="transmembrane region" description="Helical" evidence="1">
    <location>
        <begin position="136"/>
        <end position="157"/>
    </location>
</feature>
<name>A0A1I6FL37_HALSD</name>
<keyword evidence="1" id="KW-0472">Membrane</keyword>
<evidence type="ECO:0000313" key="3">
    <source>
        <dbReference type="EMBL" id="SFR30662.1"/>
    </source>
</evidence>
<feature type="transmembrane region" description="Helical" evidence="1">
    <location>
        <begin position="58"/>
        <end position="79"/>
    </location>
</feature>
<evidence type="ECO:0000256" key="1">
    <source>
        <dbReference type="SAM" id="Phobius"/>
    </source>
</evidence>
<evidence type="ECO:0000259" key="2">
    <source>
        <dbReference type="Pfam" id="PF04982"/>
    </source>
</evidence>
<gene>
    <name evidence="3" type="ORF">SAMN04487937_0490</name>
</gene>
<evidence type="ECO:0000313" key="4">
    <source>
        <dbReference type="Proteomes" id="UP000198932"/>
    </source>
</evidence>
<dbReference type="RefSeq" id="WP_092919998.1">
    <property type="nucleotide sequence ID" value="NZ_FOYN01000001.1"/>
</dbReference>
<dbReference type="InterPro" id="IPR058581">
    <property type="entry name" value="TM_HPP"/>
</dbReference>
<dbReference type="EMBL" id="FOYN01000001">
    <property type="protein sequence ID" value="SFR30662.1"/>
    <property type="molecule type" value="Genomic_DNA"/>
</dbReference>
<proteinExistence type="predicted"/>
<sequence>MRRRLGTSLYAGLLFTVLGLVAWATGQPFVFPSLGPSAFVLAFDRRSERERAVRVVGSHLIGGLAGLAAWAGIADGAALTATPPAFSPEGFRLTASAVVSLVTTSWAMIATETAHPPACATTLIVSLGLLSTPAEVAIIVASVTVLVAFHGAVVLLFERLAGDAHPLYGRDDAGDANG</sequence>
<dbReference type="Proteomes" id="UP000198932">
    <property type="component" value="Unassembled WGS sequence"/>
</dbReference>
<dbReference type="OrthoDB" id="167785at2157"/>
<accession>A0A1I6FL37</accession>